<dbReference type="Proteomes" id="UP000886110">
    <property type="component" value="Unassembled WGS sequence"/>
</dbReference>
<accession>A0A7C5DEM4</accession>
<reference evidence="1" key="1">
    <citation type="journal article" date="2020" name="mSystems">
        <title>Genome- and Community-Level Interaction Insights into Carbon Utilization and Element Cycling Functions of Hydrothermarchaeota in Hydrothermal Sediment.</title>
        <authorList>
            <person name="Zhou Z."/>
            <person name="Liu Y."/>
            <person name="Xu W."/>
            <person name="Pan J."/>
            <person name="Luo Z.H."/>
            <person name="Li M."/>
        </authorList>
    </citation>
    <scope>NUCLEOTIDE SEQUENCE [LARGE SCALE GENOMIC DNA]</scope>
    <source>
        <strain evidence="1">HyVt-74</strain>
    </source>
</reference>
<name>A0A7C5DEM4_UNCW3</name>
<protein>
    <submittedName>
        <fullName evidence="1">Uncharacterized protein</fullName>
    </submittedName>
</protein>
<dbReference type="EMBL" id="DRTB01000053">
    <property type="protein sequence ID" value="HHE04584.1"/>
    <property type="molecule type" value="Genomic_DNA"/>
</dbReference>
<proteinExistence type="predicted"/>
<dbReference type="AlphaFoldDB" id="A0A7C5DEM4"/>
<evidence type="ECO:0000313" key="1">
    <source>
        <dbReference type="EMBL" id="HHE04584.1"/>
    </source>
</evidence>
<comment type="caution">
    <text evidence="1">The sequence shown here is derived from an EMBL/GenBank/DDBJ whole genome shotgun (WGS) entry which is preliminary data.</text>
</comment>
<sequence>MIKYECKGCGTLIYLEEEGEPSCPVCRMTMTELGECKKPAKIKKFICPECEHVFYMETGDYPYKCPFCDYTFPPTPKLQQEEKL</sequence>
<organism evidence="1">
    <name type="scientific">candidate division WOR-3 bacterium</name>
    <dbReference type="NCBI Taxonomy" id="2052148"/>
    <lineage>
        <taxon>Bacteria</taxon>
        <taxon>Bacteria division WOR-3</taxon>
    </lineage>
</organism>
<gene>
    <name evidence="1" type="ORF">ENL19_00815</name>
</gene>